<name>A0ACB8BWE6_9AGAM</name>
<comment type="caution">
    <text evidence="1">The sequence shown here is derived from an EMBL/GenBank/DDBJ whole genome shotgun (WGS) entry which is preliminary data.</text>
</comment>
<gene>
    <name evidence="1" type="ORF">BV22DRAFT_1056084</name>
</gene>
<organism evidence="1 2">
    <name type="scientific">Leucogyrophana mollusca</name>
    <dbReference type="NCBI Taxonomy" id="85980"/>
    <lineage>
        <taxon>Eukaryota</taxon>
        <taxon>Fungi</taxon>
        <taxon>Dikarya</taxon>
        <taxon>Basidiomycota</taxon>
        <taxon>Agaricomycotina</taxon>
        <taxon>Agaricomycetes</taxon>
        <taxon>Agaricomycetidae</taxon>
        <taxon>Boletales</taxon>
        <taxon>Boletales incertae sedis</taxon>
        <taxon>Leucogyrophana</taxon>
    </lineage>
</organism>
<proteinExistence type="predicted"/>
<sequence length="411" mass="44909">MTRAHESHFGPPSEPINIAKFLQDAATVELEPDVASNPHWQELSQEQRDAVEAECTESISELKTAIESTWDNPTLCAQILRSHDTAVASLHGQTDTPVIRGKKRKRPNGEGGSRNQEVTAMQEKLDAINLKCWGLNPDSAPFMRAPKNSDCNTLSSVKAMGNGVALFSTSEARPTALITLTVHNRLPWGYSFLSRSSQHAVLSSQTLAEFISVIPCVSSEMPVEMVDESGTVIDYDLQNVTAAGSDEGCLLCIEGLVYGDDCSDLDYAGKLLSHLQKIPAGKRPQLSRGSTSLSGTTFESLTLRVNQPYWLLHQGNCEHFIVVDQIRLPHPSDPLSGYPLTLHITPPLLDLCRACTKVPAVYSIVGDIRLGESPCLMCAPCWRVMGPPKEEEVMVVPLVKYEKGWGEAESS</sequence>
<dbReference type="Proteomes" id="UP000790709">
    <property type="component" value="Unassembled WGS sequence"/>
</dbReference>
<dbReference type="EMBL" id="MU266337">
    <property type="protein sequence ID" value="KAH7929861.1"/>
    <property type="molecule type" value="Genomic_DNA"/>
</dbReference>
<reference evidence="1" key="1">
    <citation type="journal article" date="2021" name="New Phytol.">
        <title>Evolutionary innovations through gain and loss of genes in the ectomycorrhizal Boletales.</title>
        <authorList>
            <person name="Wu G."/>
            <person name="Miyauchi S."/>
            <person name="Morin E."/>
            <person name="Kuo A."/>
            <person name="Drula E."/>
            <person name="Varga T."/>
            <person name="Kohler A."/>
            <person name="Feng B."/>
            <person name="Cao Y."/>
            <person name="Lipzen A."/>
            <person name="Daum C."/>
            <person name="Hundley H."/>
            <person name="Pangilinan J."/>
            <person name="Johnson J."/>
            <person name="Barry K."/>
            <person name="LaButti K."/>
            <person name="Ng V."/>
            <person name="Ahrendt S."/>
            <person name="Min B."/>
            <person name="Choi I.G."/>
            <person name="Park H."/>
            <person name="Plett J.M."/>
            <person name="Magnuson J."/>
            <person name="Spatafora J.W."/>
            <person name="Nagy L.G."/>
            <person name="Henrissat B."/>
            <person name="Grigoriev I.V."/>
            <person name="Yang Z.L."/>
            <person name="Xu J."/>
            <person name="Martin F.M."/>
        </authorList>
    </citation>
    <scope>NUCLEOTIDE SEQUENCE</scope>
    <source>
        <strain evidence="1">KUC20120723A-06</strain>
    </source>
</reference>
<protein>
    <submittedName>
        <fullName evidence="1">Uncharacterized protein</fullName>
    </submittedName>
</protein>
<evidence type="ECO:0000313" key="1">
    <source>
        <dbReference type="EMBL" id="KAH7929861.1"/>
    </source>
</evidence>
<accession>A0ACB8BWE6</accession>
<evidence type="ECO:0000313" key="2">
    <source>
        <dbReference type="Proteomes" id="UP000790709"/>
    </source>
</evidence>
<keyword evidence="2" id="KW-1185">Reference proteome</keyword>